<sequence length="150" mass="15859">MSNRIPESFRNPERFAPSVLSVLRIVSAFLLIQHGSAKLLGIPHVANFDNLQLVSLLGVAGVLELVGGVLLLLGLFTRPTAFVLSGLLAFAYFIGHATKGFVLTPFLNQGEAAVLFSFVFLYIAAAGAGPWSVDARRARAAEPAGIPKAA</sequence>
<feature type="transmembrane region" description="Helical" evidence="7">
    <location>
        <begin position="82"/>
        <end position="102"/>
    </location>
</feature>
<comment type="caution">
    <text evidence="8">The sequence shown here is derived from an EMBL/GenBank/DDBJ whole genome shotgun (WGS) entry which is preliminary data.</text>
</comment>
<evidence type="ECO:0000256" key="7">
    <source>
        <dbReference type="SAM" id="Phobius"/>
    </source>
</evidence>
<protein>
    <submittedName>
        <fullName evidence="8">DoxX family protein</fullName>
    </submittedName>
</protein>
<dbReference type="RefSeq" id="WP_340347331.1">
    <property type="nucleotide sequence ID" value="NZ_JBBKZT010000025.1"/>
</dbReference>
<dbReference type="InterPro" id="IPR051907">
    <property type="entry name" value="DoxX-like_oxidoreductase"/>
</dbReference>
<feature type="transmembrane region" description="Helical" evidence="7">
    <location>
        <begin position="114"/>
        <end position="133"/>
    </location>
</feature>
<dbReference type="EMBL" id="JBBKZT010000025">
    <property type="protein sequence ID" value="MEJ8851625.1"/>
    <property type="molecule type" value="Genomic_DNA"/>
</dbReference>
<dbReference type="Pfam" id="PF07681">
    <property type="entry name" value="DoxX"/>
    <property type="match status" value="1"/>
</dbReference>
<evidence type="ECO:0000256" key="1">
    <source>
        <dbReference type="ARBA" id="ARBA00004651"/>
    </source>
</evidence>
<keyword evidence="3" id="KW-1003">Cell membrane</keyword>
<comment type="subcellular location">
    <subcellularLocation>
        <location evidence="1">Cell membrane</location>
        <topology evidence="1">Multi-pass membrane protein</topology>
    </subcellularLocation>
</comment>
<evidence type="ECO:0000313" key="8">
    <source>
        <dbReference type="EMBL" id="MEJ8851625.1"/>
    </source>
</evidence>
<feature type="transmembrane region" description="Helical" evidence="7">
    <location>
        <begin position="15"/>
        <end position="32"/>
    </location>
</feature>
<accession>A0ABU8WVR6</accession>
<evidence type="ECO:0000256" key="6">
    <source>
        <dbReference type="ARBA" id="ARBA00023136"/>
    </source>
</evidence>
<dbReference type="PANTHER" id="PTHR33452:SF4">
    <property type="entry name" value="BLL4328 PROTEIN"/>
    <property type="match status" value="1"/>
</dbReference>
<evidence type="ECO:0000256" key="3">
    <source>
        <dbReference type="ARBA" id="ARBA00022475"/>
    </source>
</evidence>
<keyword evidence="4 7" id="KW-0812">Transmembrane</keyword>
<dbReference type="InterPro" id="IPR032808">
    <property type="entry name" value="DoxX"/>
</dbReference>
<evidence type="ECO:0000256" key="4">
    <source>
        <dbReference type="ARBA" id="ARBA00022692"/>
    </source>
</evidence>
<name>A0ABU8WVR6_9BURK</name>
<evidence type="ECO:0000256" key="2">
    <source>
        <dbReference type="ARBA" id="ARBA00006679"/>
    </source>
</evidence>
<keyword evidence="5 7" id="KW-1133">Transmembrane helix</keyword>
<dbReference type="PANTHER" id="PTHR33452">
    <property type="entry name" value="OXIDOREDUCTASE CATD-RELATED"/>
    <property type="match status" value="1"/>
</dbReference>
<keyword evidence="6 7" id="KW-0472">Membrane</keyword>
<organism evidence="8 9">
    <name type="scientific">Variovorax rhizosphaerae</name>
    <dbReference type="NCBI Taxonomy" id="1836200"/>
    <lineage>
        <taxon>Bacteria</taxon>
        <taxon>Pseudomonadati</taxon>
        <taxon>Pseudomonadota</taxon>
        <taxon>Betaproteobacteria</taxon>
        <taxon>Burkholderiales</taxon>
        <taxon>Comamonadaceae</taxon>
        <taxon>Variovorax</taxon>
    </lineage>
</organism>
<dbReference type="Proteomes" id="UP001385892">
    <property type="component" value="Unassembled WGS sequence"/>
</dbReference>
<evidence type="ECO:0000313" key="9">
    <source>
        <dbReference type="Proteomes" id="UP001385892"/>
    </source>
</evidence>
<gene>
    <name evidence="8" type="ORF">WKW82_33670</name>
</gene>
<feature type="transmembrane region" description="Helical" evidence="7">
    <location>
        <begin position="53"/>
        <end position="76"/>
    </location>
</feature>
<comment type="similarity">
    <text evidence="2">Belongs to the DoxX family.</text>
</comment>
<proteinExistence type="inferred from homology"/>
<keyword evidence="9" id="KW-1185">Reference proteome</keyword>
<reference evidence="8 9" key="1">
    <citation type="submission" date="2024-03" db="EMBL/GenBank/DDBJ databases">
        <title>Novel species of the genus Variovorax.</title>
        <authorList>
            <person name="Liu Q."/>
            <person name="Xin Y.-H."/>
        </authorList>
    </citation>
    <scope>NUCLEOTIDE SEQUENCE [LARGE SCALE GENOMIC DNA]</scope>
    <source>
        <strain evidence="8 9">KACC 18900</strain>
    </source>
</reference>
<evidence type="ECO:0000256" key="5">
    <source>
        <dbReference type="ARBA" id="ARBA00022989"/>
    </source>
</evidence>